<reference evidence="3" key="1">
    <citation type="submission" date="2019-09" db="EMBL/GenBank/DDBJ databases">
        <title>Draft genome information of white flower Hibiscus syriacus.</title>
        <authorList>
            <person name="Kim Y.-M."/>
        </authorList>
    </citation>
    <scope>NUCLEOTIDE SEQUENCE [LARGE SCALE GENOMIC DNA]</scope>
    <source>
        <strain evidence="3">YM2019G1</strain>
    </source>
</reference>
<sequence>MLMPTSTAGFLPGKLNHLVLFLVLTACSHPVRKGTGLEGLARSRNFISSPPYRKPSIVEESRGNDSPDVPDVEQLSGTRSGWFSSILGYDTHSSIQPSAAFTQVSSPSSVLMFQQASNPSPNFNPMHSFNGLEKDHGMSSFRTPEKYGAKLLLSGTGGHESRGRDRITMDSFCHSNDSIGDSQPLAAQPTFRTKQELASSCRIFGFSLTEGSLDATKEDNMEQATLSLGHGTWRKVPPEASIGEKHSRNQLY</sequence>
<evidence type="ECO:0000256" key="2">
    <source>
        <dbReference type="SAM" id="SignalP"/>
    </source>
</evidence>
<proteinExistence type="predicted"/>
<feature type="region of interest" description="Disordered" evidence="1">
    <location>
        <begin position="51"/>
        <end position="74"/>
    </location>
</feature>
<dbReference type="Proteomes" id="UP000436088">
    <property type="component" value="Unassembled WGS sequence"/>
</dbReference>
<dbReference type="AlphaFoldDB" id="A0A6A3BSV8"/>
<dbReference type="EMBL" id="VEPZ02000779">
    <property type="protein sequence ID" value="KAE8719916.1"/>
    <property type="molecule type" value="Genomic_DNA"/>
</dbReference>
<keyword evidence="2" id="KW-0732">Signal</keyword>
<feature type="compositionally biased region" description="Basic and acidic residues" evidence="1">
    <location>
        <begin position="56"/>
        <end position="65"/>
    </location>
</feature>
<feature type="chain" id="PRO_5025470016" evidence="2">
    <location>
        <begin position="37"/>
        <end position="252"/>
    </location>
</feature>
<organism evidence="3 4">
    <name type="scientific">Hibiscus syriacus</name>
    <name type="common">Rose of Sharon</name>
    <dbReference type="NCBI Taxonomy" id="106335"/>
    <lineage>
        <taxon>Eukaryota</taxon>
        <taxon>Viridiplantae</taxon>
        <taxon>Streptophyta</taxon>
        <taxon>Embryophyta</taxon>
        <taxon>Tracheophyta</taxon>
        <taxon>Spermatophyta</taxon>
        <taxon>Magnoliopsida</taxon>
        <taxon>eudicotyledons</taxon>
        <taxon>Gunneridae</taxon>
        <taxon>Pentapetalae</taxon>
        <taxon>rosids</taxon>
        <taxon>malvids</taxon>
        <taxon>Malvales</taxon>
        <taxon>Malvaceae</taxon>
        <taxon>Malvoideae</taxon>
        <taxon>Hibiscus</taxon>
    </lineage>
</organism>
<feature type="signal peptide" evidence="2">
    <location>
        <begin position="1"/>
        <end position="36"/>
    </location>
</feature>
<gene>
    <name evidence="3" type="ORF">F3Y22_tig00109924pilonHSYRG00067</name>
</gene>
<evidence type="ECO:0000313" key="3">
    <source>
        <dbReference type="EMBL" id="KAE8719916.1"/>
    </source>
</evidence>
<evidence type="ECO:0000256" key="1">
    <source>
        <dbReference type="SAM" id="MobiDB-lite"/>
    </source>
</evidence>
<name>A0A6A3BSV8_HIBSY</name>
<evidence type="ECO:0000313" key="4">
    <source>
        <dbReference type="Proteomes" id="UP000436088"/>
    </source>
</evidence>
<protein>
    <submittedName>
        <fullName evidence="3">Transcriptional factor B3 family protein / auxin-responsive factor AUX/IAA-related isoform 3</fullName>
    </submittedName>
</protein>
<accession>A0A6A3BSV8</accession>
<keyword evidence="4" id="KW-1185">Reference proteome</keyword>
<comment type="caution">
    <text evidence="3">The sequence shown here is derived from an EMBL/GenBank/DDBJ whole genome shotgun (WGS) entry which is preliminary data.</text>
</comment>